<name>A0AAN7IS44_QUERU</name>
<accession>A0AAN7IS44</accession>
<evidence type="ECO:0000256" key="5">
    <source>
        <dbReference type="ARBA" id="ARBA00022679"/>
    </source>
</evidence>
<keyword evidence="12" id="KW-0812">Transmembrane</keyword>
<keyword evidence="4 10" id="KW-0597">Phosphoprotein</keyword>
<keyword evidence="8" id="KW-0902">Two-component regulatory system</keyword>
<dbReference type="InterPro" id="IPR004358">
    <property type="entry name" value="Sig_transdc_His_kin-like_C"/>
</dbReference>
<comment type="caution">
    <text evidence="15">The sequence shown here is derived from an EMBL/GenBank/DDBJ whole genome shotgun (WGS) entry which is preliminary data.</text>
</comment>
<dbReference type="EMBL" id="JAXUIC010000006">
    <property type="protein sequence ID" value="KAK4583931.1"/>
    <property type="molecule type" value="Genomic_DNA"/>
</dbReference>
<dbReference type="SMART" id="SM00387">
    <property type="entry name" value="HATPase_c"/>
    <property type="match status" value="1"/>
</dbReference>
<feature type="transmembrane region" description="Helical" evidence="12">
    <location>
        <begin position="87"/>
        <end position="109"/>
    </location>
</feature>
<evidence type="ECO:0000256" key="6">
    <source>
        <dbReference type="ARBA" id="ARBA00022777"/>
    </source>
</evidence>
<keyword evidence="12" id="KW-0472">Membrane</keyword>
<dbReference type="FunFam" id="1.10.287.130:FF:000025">
    <property type="entry name" value="Histidine kinase 1-like protein"/>
    <property type="match status" value="1"/>
</dbReference>
<dbReference type="Pfam" id="PF00072">
    <property type="entry name" value="Response_reg"/>
    <property type="match status" value="1"/>
</dbReference>
<keyword evidence="6" id="KW-0418">Kinase</keyword>
<gene>
    <name evidence="15" type="ORF">RGQ29_021878</name>
</gene>
<dbReference type="Gene3D" id="3.40.50.2300">
    <property type="match status" value="1"/>
</dbReference>
<dbReference type="InterPro" id="IPR003661">
    <property type="entry name" value="HisK_dim/P_dom"/>
</dbReference>
<evidence type="ECO:0000256" key="3">
    <source>
        <dbReference type="ARBA" id="ARBA00012438"/>
    </source>
</evidence>
<dbReference type="SMART" id="SM00448">
    <property type="entry name" value="REC"/>
    <property type="match status" value="1"/>
</dbReference>
<proteinExistence type="predicted"/>
<dbReference type="PRINTS" id="PR00344">
    <property type="entry name" value="BCTRLSENSOR"/>
</dbReference>
<evidence type="ECO:0000313" key="15">
    <source>
        <dbReference type="EMBL" id="KAK4583931.1"/>
    </source>
</evidence>
<keyword evidence="16" id="KW-1185">Reference proteome</keyword>
<dbReference type="CDD" id="cd00082">
    <property type="entry name" value="HisKA"/>
    <property type="match status" value="1"/>
</dbReference>
<evidence type="ECO:0000259" key="14">
    <source>
        <dbReference type="PROSITE" id="PS50110"/>
    </source>
</evidence>
<dbReference type="Gene3D" id="3.30.565.10">
    <property type="entry name" value="Histidine kinase-like ATPase, C-terminal domain"/>
    <property type="match status" value="1"/>
</dbReference>
<dbReference type="InterPro" id="IPR005467">
    <property type="entry name" value="His_kinase_dom"/>
</dbReference>
<evidence type="ECO:0000256" key="8">
    <source>
        <dbReference type="ARBA" id="ARBA00023012"/>
    </source>
</evidence>
<dbReference type="EC" id="2.7.13.3" evidence="3"/>
<keyword evidence="9" id="KW-0675">Receptor</keyword>
<dbReference type="PROSITE" id="PS50110">
    <property type="entry name" value="RESPONSE_REGULATORY"/>
    <property type="match status" value="1"/>
</dbReference>
<dbReference type="Proteomes" id="UP001324115">
    <property type="component" value="Unassembled WGS sequence"/>
</dbReference>
<sequence length="1262" mass="141474">MHALYFEEGMAEKADENHCGSSEYCSPTPSTPMGTPLRRVLDRISGFASPWNRSTTPRGRRIFHRDVEREEFEFANTHCLSSYYSVFVARLAIMVMLAILIGLLTILTWHFTRVYTTKSLNNLAYGLRNELLQRPILRMWNILNSTSEITTVQLKLSEYVFKRYSKPATQAEEVELYEAMRDVTWALFASRKALNAITINYKNGFVQAFHRDHRSNNTFYIYSDLVNYSISASGSNDSHQGLNDQSIHGNISATWYREPLDPLTGVKIGKATPIPPDDLIHIAGLPQVPDGVASWHVAVSKSIDSPVLSAALPVWDPSNKSIVAVVGVTTALYSVGQLMKELVETHSGHIYLTSQEGNLLATSSSTPLLTNSTMGPNLTMAINSEDPVIQMGARWLQRAFGNNFPPNHEVHEENINLGGDQYYIDSFFLKLKRLPMVGVIIIPRKYIMGKVDERAFKTVVILISASLCILFIGCVCILILTNGVSKEMKLRAELISHLDARRRAEASSNYKSQFLANMSHELRTPMAAVIGLLDILICDDCLTNEQYSTVTQIRKCSTALLRLVNNILDLSKVESGKLVLEETEFDLGRELEGLVDMFSVQCINHNVETILDISDDMPKLVRGDSARVVQIFANLISNSIKFTTTGHIILRGWCEISNSSVDAEKFPFDQKKSRCAHKMKWKQQGNHMKKACKKDNRMILWFEVDDTGCGIDPSKWESVFESFEQADPSTTRTHGGTGLGLCIVRTLVNKMGGEIKVVKKDGPGTLMRLYLLLKAPVDGIEQNCQVDFAKHNLVVLLALHGRMGRLIMSQWLHKIGVFTLEASEWNELTQILQELFCARKSVHDHGFDAQCSVSERLKAKLLKIKDMANPVFIIVVDIGLLNLSTDIWKEQLNFLNNYFGKAKFAWMVYHDTSNAIKMELRRKANVLMVNKPLYKAKMIHILEAVIKETNLEQQKKSSNALRITKEGDLHECLEIDATHFDTASSDDSDLSEMGGPNSVKGFHTGEKQREGIRKPCSLGYKTINNCLEEFTPVYSKENDSTKRDPCQIRLNSHDVKDDEEPKCCTKEASFSIEPQCENAECKGRNLVSSCPAQQGNLYSSKAVNEQKSLEGLRIMLAEDNPVLQRVATIMLEKMGAVVIAVGDGLQAVDSLNCMINAEDCGRESLFEERNTRSQTEIKDSPPYDLILMDCQMPKMDGYEATKIIRKSEVGNGLHIPIVALTAHAMSSDEAKCLEVGMDAYLTKPIDYKMMVSTILSLTKRMA</sequence>
<dbReference type="PANTHER" id="PTHR43711">
    <property type="entry name" value="TWO-COMPONENT HISTIDINE KINASE"/>
    <property type="match status" value="1"/>
</dbReference>
<feature type="domain" description="Response regulatory" evidence="14">
    <location>
        <begin position="1113"/>
        <end position="1258"/>
    </location>
</feature>
<dbReference type="PROSITE" id="PS50109">
    <property type="entry name" value="HIS_KIN"/>
    <property type="match status" value="1"/>
</dbReference>
<dbReference type="AlphaFoldDB" id="A0AAN7IS44"/>
<evidence type="ECO:0000313" key="16">
    <source>
        <dbReference type="Proteomes" id="UP001324115"/>
    </source>
</evidence>
<keyword evidence="7" id="KW-0256">Endoplasmic reticulum</keyword>
<dbReference type="InterPro" id="IPR011006">
    <property type="entry name" value="CheY-like_superfamily"/>
</dbReference>
<keyword evidence="5" id="KW-0808">Transferase</keyword>
<evidence type="ECO:0000256" key="2">
    <source>
        <dbReference type="ARBA" id="ARBA00004477"/>
    </source>
</evidence>
<evidence type="ECO:0000256" key="9">
    <source>
        <dbReference type="ARBA" id="ARBA00023170"/>
    </source>
</evidence>
<comment type="subcellular location">
    <subcellularLocation>
        <location evidence="2">Endoplasmic reticulum membrane</location>
        <topology evidence="2">Multi-pass membrane protein</topology>
    </subcellularLocation>
</comment>
<dbReference type="CDD" id="cd17546">
    <property type="entry name" value="REC_hyHK_CKI1_RcsC-like"/>
    <property type="match status" value="1"/>
</dbReference>
<feature type="modified residue" description="4-aspartylphosphate" evidence="10">
    <location>
        <position position="1189"/>
    </location>
</feature>
<dbReference type="SUPFAM" id="SSF47384">
    <property type="entry name" value="Homodimeric domain of signal transducing histidine kinase"/>
    <property type="match status" value="1"/>
</dbReference>
<evidence type="ECO:0000256" key="4">
    <source>
        <dbReference type="ARBA" id="ARBA00022553"/>
    </source>
</evidence>
<evidence type="ECO:0000256" key="10">
    <source>
        <dbReference type="PROSITE-ProRule" id="PRU00169"/>
    </source>
</evidence>
<dbReference type="InterPro" id="IPR003594">
    <property type="entry name" value="HATPase_dom"/>
</dbReference>
<dbReference type="SUPFAM" id="SSF52172">
    <property type="entry name" value="CheY-like"/>
    <property type="match status" value="1"/>
</dbReference>
<dbReference type="InterPro" id="IPR036097">
    <property type="entry name" value="HisK_dim/P_sf"/>
</dbReference>
<evidence type="ECO:0000256" key="1">
    <source>
        <dbReference type="ARBA" id="ARBA00000085"/>
    </source>
</evidence>
<dbReference type="SUPFAM" id="SSF55874">
    <property type="entry name" value="ATPase domain of HSP90 chaperone/DNA topoisomerase II/histidine kinase"/>
    <property type="match status" value="1"/>
</dbReference>
<feature type="domain" description="Histidine kinase" evidence="13">
    <location>
        <begin position="517"/>
        <end position="775"/>
    </location>
</feature>
<feature type="region of interest" description="Disordered" evidence="11">
    <location>
        <begin position="983"/>
        <end position="1006"/>
    </location>
</feature>
<protein>
    <recommendedName>
        <fullName evidence="3">histidine kinase</fullName>
        <ecNumber evidence="3">2.7.13.3</ecNumber>
    </recommendedName>
</protein>
<dbReference type="Gene3D" id="1.10.287.130">
    <property type="match status" value="1"/>
</dbReference>
<dbReference type="SMART" id="SM00388">
    <property type="entry name" value="HisKA"/>
    <property type="match status" value="1"/>
</dbReference>
<dbReference type="Pfam" id="PF00512">
    <property type="entry name" value="HisKA"/>
    <property type="match status" value="1"/>
</dbReference>
<keyword evidence="12" id="KW-1133">Transmembrane helix</keyword>
<dbReference type="PANTHER" id="PTHR43711:SF1">
    <property type="entry name" value="HISTIDINE KINASE 1"/>
    <property type="match status" value="1"/>
</dbReference>
<dbReference type="Pfam" id="PF02518">
    <property type="entry name" value="HATPase_c"/>
    <property type="match status" value="1"/>
</dbReference>
<reference evidence="15 16" key="1">
    <citation type="journal article" date="2023" name="G3 (Bethesda)">
        <title>A haplotype-resolved chromosome-scale genome for Quercus rubra L. provides insights into the genetics of adaptive traits for red oak species.</title>
        <authorList>
            <person name="Kapoor B."/>
            <person name="Jenkins J."/>
            <person name="Schmutz J."/>
            <person name="Zhebentyayeva T."/>
            <person name="Kuelheim C."/>
            <person name="Coggeshall M."/>
            <person name="Heim C."/>
            <person name="Lasky J.R."/>
            <person name="Leites L."/>
            <person name="Islam-Faridi N."/>
            <person name="Romero-Severson J."/>
            <person name="DeLeo V.L."/>
            <person name="Lucas S.M."/>
            <person name="Lazic D."/>
            <person name="Gailing O."/>
            <person name="Carlson J."/>
            <person name="Staton M."/>
        </authorList>
    </citation>
    <scope>NUCLEOTIDE SEQUENCE [LARGE SCALE GENOMIC DNA]</scope>
    <source>
        <strain evidence="15">Pseudo-F2</strain>
    </source>
</reference>
<evidence type="ECO:0000256" key="11">
    <source>
        <dbReference type="SAM" id="MobiDB-lite"/>
    </source>
</evidence>
<organism evidence="15 16">
    <name type="scientific">Quercus rubra</name>
    <name type="common">Northern red oak</name>
    <name type="synonym">Quercus borealis</name>
    <dbReference type="NCBI Taxonomy" id="3512"/>
    <lineage>
        <taxon>Eukaryota</taxon>
        <taxon>Viridiplantae</taxon>
        <taxon>Streptophyta</taxon>
        <taxon>Embryophyta</taxon>
        <taxon>Tracheophyta</taxon>
        <taxon>Spermatophyta</taxon>
        <taxon>Magnoliopsida</taxon>
        <taxon>eudicotyledons</taxon>
        <taxon>Gunneridae</taxon>
        <taxon>Pentapetalae</taxon>
        <taxon>rosids</taxon>
        <taxon>fabids</taxon>
        <taxon>Fagales</taxon>
        <taxon>Fagaceae</taxon>
        <taxon>Quercus</taxon>
    </lineage>
</organism>
<evidence type="ECO:0000259" key="13">
    <source>
        <dbReference type="PROSITE" id="PS50109"/>
    </source>
</evidence>
<dbReference type="InterPro" id="IPR036890">
    <property type="entry name" value="HATPase_C_sf"/>
</dbReference>
<dbReference type="GO" id="GO:0005789">
    <property type="term" value="C:endoplasmic reticulum membrane"/>
    <property type="evidence" value="ECO:0007669"/>
    <property type="project" value="UniProtKB-SubCell"/>
</dbReference>
<evidence type="ECO:0000256" key="7">
    <source>
        <dbReference type="ARBA" id="ARBA00022824"/>
    </source>
</evidence>
<comment type="catalytic activity">
    <reaction evidence="1">
        <text>ATP + protein L-histidine = ADP + protein N-phospho-L-histidine.</text>
        <dbReference type="EC" id="2.7.13.3"/>
    </reaction>
</comment>
<dbReference type="InterPro" id="IPR001789">
    <property type="entry name" value="Sig_transdc_resp-reg_receiver"/>
</dbReference>
<dbReference type="InterPro" id="IPR050736">
    <property type="entry name" value="Sensor_HK_Regulatory"/>
</dbReference>
<dbReference type="GO" id="GO:0000155">
    <property type="term" value="F:phosphorelay sensor kinase activity"/>
    <property type="evidence" value="ECO:0007669"/>
    <property type="project" value="InterPro"/>
</dbReference>
<evidence type="ECO:0000256" key="12">
    <source>
        <dbReference type="SAM" id="Phobius"/>
    </source>
</evidence>
<feature type="transmembrane region" description="Helical" evidence="12">
    <location>
        <begin position="455"/>
        <end position="480"/>
    </location>
</feature>